<keyword evidence="2" id="KW-1185">Reference proteome</keyword>
<proteinExistence type="predicted"/>
<sequence>MLFLHLQTVRPVWKCFGEYPHPSSLAGVGGVPVLRLLTAAPCIPTLHNDDVYPVLCHGAVQAVRKHAQDGVGAAAHSGPLPRSTKLELRMLPPR</sequence>
<accession>A0ACC0JQN6</accession>
<evidence type="ECO:0000313" key="1">
    <source>
        <dbReference type="EMBL" id="KAI8426470.1"/>
    </source>
</evidence>
<dbReference type="EMBL" id="CM046108">
    <property type="protein sequence ID" value="KAI8426470.1"/>
    <property type="molecule type" value="Genomic_DNA"/>
</dbReference>
<evidence type="ECO:0000313" key="2">
    <source>
        <dbReference type="Proteomes" id="UP001064048"/>
    </source>
</evidence>
<dbReference type="Proteomes" id="UP001064048">
    <property type="component" value="Chromosome 8"/>
</dbReference>
<organism evidence="1 2">
    <name type="scientific">Choristoneura fumiferana</name>
    <name type="common">Spruce budworm moth</name>
    <name type="synonym">Archips fumiferana</name>
    <dbReference type="NCBI Taxonomy" id="7141"/>
    <lineage>
        <taxon>Eukaryota</taxon>
        <taxon>Metazoa</taxon>
        <taxon>Ecdysozoa</taxon>
        <taxon>Arthropoda</taxon>
        <taxon>Hexapoda</taxon>
        <taxon>Insecta</taxon>
        <taxon>Pterygota</taxon>
        <taxon>Neoptera</taxon>
        <taxon>Endopterygota</taxon>
        <taxon>Lepidoptera</taxon>
        <taxon>Glossata</taxon>
        <taxon>Ditrysia</taxon>
        <taxon>Tortricoidea</taxon>
        <taxon>Tortricidae</taxon>
        <taxon>Tortricinae</taxon>
        <taxon>Choristoneura</taxon>
    </lineage>
</organism>
<reference evidence="1 2" key="1">
    <citation type="journal article" date="2022" name="Genome Biol. Evol.">
        <title>The Spruce Budworm Genome: Reconstructing the Evolutionary History of Antifreeze Proteins.</title>
        <authorList>
            <person name="Beliveau C."/>
            <person name="Gagne P."/>
            <person name="Picq S."/>
            <person name="Vernygora O."/>
            <person name="Keeling C.I."/>
            <person name="Pinkney K."/>
            <person name="Doucet D."/>
            <person name="Wen F."/>
            <person name="Johnston J.S."/>
            <person name="Maaroufi H."/>
            <person name="Boyle B."/>
            <person name="Laroche J."/>
            <person name="Dewar K."/>
            <person name="Juretic N."/>
            <person name="Blackburn G."/>
            <person name="Nisole A."/>
            <person name="Brunet B."/>
            <person name="Brandao M."/>
            <person name="Lumley L."/>
            <person name="Duan J."/>
            <person name="Quan G."/>
            <person name="Lucarotti C.J."/>
            <person name="Roe A.D."/>
            <person name="Sperling F.A.H."/>
            <person name="Levesque R.C."/>
            <person name="Cusson M."/>
        </authorList>
    </citation>
    <scope>NUCLEOTIDE SEQUENCE [LARGE SCALE GENOMIC DNA]</scope>
    <source>
        <strain evidence="1">Glfc:IPQL:Cfum</strain>
    </source>
</reference>
<protein>
    <submittedName>
        <fullName evidence="1">Uncharacterized protein</fullName>
    </submittedName>
</protein>
<comment type="caution">
    <text evidence="1">The sequence shown here is derived from an EMBL/GenBank/DDBJ whole genome shotgun (WGS) entry which is preliminary data.</text>
</comment>
<name>A0ACC0JQN6_CHOFU</name>
<gene>
    <name evidence="1" type="ORF">MSG28_005292</name>
</gene>